<evidence type="ECO:0000313" key="2">
    <source>
        <dbReference type="Proteomes" id="UP001362999"/>
    </source>
</evidence>
<sequence length="257" mass="27926">MKSIGLSPGRHASTSSFYMSRIQDGHVPHNDALFLSTKNTHIAPPPHALATFLLYTAPPSSPSLLRLPFRPVLCPTSVEESQHLLKAKTVIRWPMTWKEDTVWIPHLSARWGYAHRSEATYLRTSTRWRVCEQGRSGARRIEELFRGLCGGSGCSCSGYGTLSPSISCAPEKQELSCISSWSSVSCLVSCHDAWLVQSRPAVAGANEMTVALGQRNPRGGGRTGTDPLVLSANDAHNPPTYLSSSVIIAVPSPIDSF</sequence>
<name>A0AAW0B0U1_9AGAR</name>
<protein>
    <submittedName>
        <fullName evidence="1">Uncharacterized protein</fullName>
    </submittedName>
</protein>
<organism evidence="1 2">
    <name type="scientific">Favolaschia claudopus</name>
    <dbReference type="NCBI Taxonomy" id="2862362"/>
    <lineage>
        <taxon>Eukaryota</taxon>
        <taxon>Fungi</taxon>
        <taxon>Dikarya</taxon>
        <taxon>Basidiomycota</taxon>
        <taxon>Agaricomycotina</taxon>
        <taxon>Agaricomycetes</taxon>
        <taxon>Agaricomycetidae</taxon>
        <taxon>Agaricales</taxon>
        <taxon>Marasmiineae</taxon>
        <taxon>Mycenaceae</taxon>
        <taxon>Favolaschia</taxon>
    </lineage>
</organism>
<dbReference type="EMBL" id="JAWWNJ010000045">
    <property type="protein sequence ID" value="KAK7018896.1"/>
    <property type="molecule type" value="Genomic_DNA"/>
</dbReference>
<evidence type="ECO:0000313" key="1">
    <source>
        <dbReference type="EMBL" id="KAK7018896.1"/>
    </source>
</evidence>
<comment type="caution">
    <text evidence="1">The sequence shown here is derived from an EMBL/GenBank/DDBJ whole genome shotgun (WGS) entry which is preliminary data.</text>
</comment>
<keyword evidence="2" id="KW-1185">Reference proteome</keyword>
<dbReference type="AlphaFoldDB" id="A0AAW0B0U1"/>
<dbReference type="Proteomes" id="UP001362999">
    <property type="component" value="Unassembled WGS sequence"/>
</dbReference>
<accession>A0AAW0B0U1</accession>
<reference evidence="1 2" key="1">
    <citation type="journal article" date="2024" name="J Genomics">
        <title>Draft genome sequencing and assembly of Favolaschia claudopus CIRM-BRFM 2984 isolated from oak limbs.</title>
        <authorList>
            <person name="Navarro D."/>
            <person name="Drula E."/>
            <person name="Chaduli D."/>
            <person name="Cazenave R."/>
            <person name="Ahrendt S."/>
            <person name="Wang J."/>
            <person name="Lipzen A."/>
            <person name="Daum C."/>
            <person name="Barry K."/>
            <person name="Grigoriev I.V."/>
            <person name="Favel A."/>
            <person name="Rosso M.N."/>
            <person name="Martin F."/>
        </authorList>
    </citation>
    <scope>NUCLEOTIDE SEQUENCE [LARGE SCALE GENOMIC DNA]</scope>
    <source>
        <strain evidence="1 2">CIRM-BRFM 2984</strain>
    </source>
</reference>
<gene>
    <name evidence="1" type="ORF">R3P38DRAFT_3556478</name>
</gene>
<proteinExistence type="predicted"/>